<dbReference type="InterPro" id="IPR047927">
    <property type="entry name" value="YfhL-like"/>
</dbReference>
<keyword evidence="6" id="KW-0408">Iron</keyword>
<dbReference type="SUPFAM" id="SSF54862">
    <property type="entry name" value="4Fe-4S ferredoxins"/>
    <property type="match status" value="1"/>
</dbReference>
<feature type="domain" description="4Fe-4S ferredoxin-type" evidence="9">
    <location>
        <begin position="1"/>
        <end position="29"/>
    </location>
</feature>
<evidence type="ECO:0000256" key="2">
    <source>
        <dbReference type="ARBA" id="ARBA00022485"/>
    </source>
</evidence>
<evidence type="ECO:0000313" key="11">
    <source>
        <dbReference type="Proteomes" id="UP000288178"/>
    </source>
</evidence>
<dbReference type="RefSeq" id="WP_128194784.1">
    <property type="nucleotide sequence ID" value="NZ_SACT01000001.1"/>
</dbReference>
<name>A0A3S2TSG5_9BURK</name>
<accession>A0A3S2TSG5</accession>
<keyword evidence="7" id="KW-0411">Iron-sulfur</keyword>
<evidence type="ECO:0000256" key="8">
    <source>
        <dbReference type="SAM" id="MobiDB-lite"/>
    </source>
</evidence>
<dbReference type="PANTHER" id="PTHR24960:SF79">
    <property type="entry name" value="PHOTOSYSTEM I IRON-SULFUR CENTER"/>
    <property type="match status" value="1"/>
</dbReference>
<sequence length="107" mass="11357">MALIITDDCINCDVCEPECPNEAISLGPEIYVIDPARCTECVGHFDEPQCVQVCPVACIPVNPAHVETREQLMAKYVRLQGGTSLSVQQVSPTASPSAASLPSASEP</sequence>
<dbReference type="EMBL" id="SACT01000001">
    <property type="protein sequence ID" value="RVT53536.1"/>
    <property type="molecule type" value="Genomic_DNA"/>
</dbReference>
<dbReference type="AlphaFoldDB" id="A0A3S2TSG5"/>
<dbReference type="Proteomes" id="UP000288178">
    <property type="component" value="Unassembled WGS sequence"/>
</dbReference>
<dbReference type="GO" id="GO:0046872">
    <property type="term" value="F:metal ion binding"/>
    <property type="evidence" value="ECO:0007669"/>
    <property type="project" value="UniProtKB-KW"/>
</dbReference>
<keyword evidence="1" id="KW-0813">Transport</keyword>
<dbReference type="Gene3D" id="3.30.70.20">
    <property type="match status" value="1"/>
</dbReference>
<keyword evidence="4" id="KW-0677">Repeat</keyword>
<keyword evidence="5" id="KW-0249">Electron transport</keyword>
<proteinExistence type="predicted"/>
<dbReference type="PROSITE" id="PS00198">
    <property type="entry name" value="4FE4S_FER_1"/>
    <property type="match status" value="1"/>
</dbReference>
<evidence type="ECO:0000256" key="7">
    <source>
        <dbReference type="ARBA" id="ARBA00023014"/>
    </source>
</evidence>
<keyword evidence="2" id="KW-0004">4Fe-4S</keyword>
<feature type="region of interest" description="Disordered" evidence="8">
    <location>
        <begin position="86"/>
        <end position="107"/>
    </location>
</feature>
<dbReference type="Pfam" id="PF12838">
    <property type="entry name" value="Fer4_7"/>
    <property type="match status" value="1"/>
</dbReference>
<evidence type="ECO:0000256" key="5">
    <source>
        <dbReference type="ARBA" id="ARBA00022982"/>
    </source>
</evidence>
<dbReference type="PANTHER" id="PTHR24960">
    <property type="entry name" value="PHOTOSYSTEM I IRON-SULFUR CENTER-RELATED"/>
    <property type="match status" value="1"/>
</dbReference>
<reference evidence="10 11" key="1">
    <citation type="submission" date="2019-01" db="EMBL/GenBank/DDBJ databases">
        <authorList>
            <person name="Chen W.-M."/>
        </authorList>
    </citation>
    <scope>NUCLEOTIDE SEQUENCE [LARGE SCALE GENOMIC DNA]</scope>
    <source>
        <strain evidence="10 11">ICH-3</strain>
    </source>
</reference>
<evidence type="ECO:0000256" key="1">
    <source>
        <dbReference type="ARBA" id="ARBA00022448"/>
    </source>
</evidence>
<dbReference type="InterPro" id="IPR017900">
    <property type="entry name" value="4Fe4S_Fe_S_CS"/>
</dbReference>
<dbReference type="InterPro" id="IPR050157">
    <property type="entry name" value="PSI_iron-sulfur_center"/>
</dbReference>
<dbReference type="PROSITE" id="PS51379">
    <property type="entry name" value="4FE4S_FER_2"/>
    <property type="match status" value="2"/>
</dbReference>
<feature type="compositionally biased region" description="Low complexity" evidence="8">
    <location>
        <begin position="91"/>
        <end position="107"/>
    </location>
</feature>
<dbReference type="NCBIfam" id="NF033683">
    <property type="entry name" value="di_4Fe-4S_YfhL"/>
    <property type="match status" value="1"/>
</dbReference>
<comment type="caution">
    <text evidence="10">The sequence shown here is derived from an EMBL/GenBank/DDBJ whole genome shotgun (WGS) entry which is preliminary data.</text>
</comment>
<organism evidence="10 11">
    <name type="scientific">Rubrivivax albus</name>
    <dbReference type="NCBI Taxonomy" id="2499835"/>
    <lineage>
        <taxon>Bacteria</taxon>
        <taxon>Pseudomonadati</taxon>
        <taxon>Pseudomonadota</taxon>
        <taxon>Betaproteobacteria</taxon>
        <taxon>Burkholderiales</taxon>
        <taxon>Sphaerotilaceae</taxon>
        <taxon>Rubrivivax</taxon>
    </lineage>
</organism>
<dbReference type="GO" id="GO:0005737">
    <property type="term" value="C:cytoplasm"/>
    <property type="evidence" value="ECO:0007669"/>
    <property type="project" value="TreeGrafter"/>
</dbReference>
<evidence type="ECO:0000256" key="4">
    <source>
        <dbReference type="ARBA" id="ARBA00022737"/>
    </source>
</evidence>
<evidence type="ECO:0000256" key="6">
    <source>
        <dbReference type="ARBA" id="ARBA00023004"/>
    </source>
</evidence>
<gene>
    <name evidence="10" type="ORF">ENE75_01130</name>
</gene>
<evidence type="ECO:0000313" key="10">
    <source>
        <dbReference type="EMBL" id="RVT53536.1"/>
    </source>
</evidence>
<dbReference type="OrthoDB" id="9803397at2"/>
<dbReference type="FunFam" id="3.30.70.20:FF:000004">
    <property type="entry name" value="4Fe-4S ferredoxin"/>
    <property type="match status" value="1"/>
</dbReference>
<keyword evidence="3" id="KW-0479">Metal-binding</keyword>
<evidence type="ECO:0000256" key="3">
    <source>
        <dbReference type="ARBA" id="ARBA00022723"/>
    </source>
</evidence>
<evidence type="ECO:0000259" key="9">
    <source>
        <dbReference type="PROSITE" id="PS51379"/>
    </source>
</evidence>
<dbReference type="InterPro" id="IPR017896">
    <property type="entry name" value="4Fe4S_Fe-S-bd"/>
</dbReference>
<dbReference type="GO" id="GO:0051539">
    <property type="term" value="F:4 iron, 4 sulfur cluster binding"/>
    <property type="evidence" value="ECO:0007669"/>
    <property type="project" value="UniProtKB-KW"/>
</dbReference>
<feature type="domain" description="4Fe-4S ferredoxin-type" evidence="9">
    <location>
        <begin position="31"/>
        <end position="64"/>
    </location>
</feature>
<protein>
    <submittedName>
        <fullName evidence="10">YfhL family 4Fe-4S dicluster ferredoxin</fullName>
    </submittedName>
</protein>
<keyword evidence="11" id="KW-1185">Reference proteome</keyword>